<dbReference type="InterPro" id="IPR053220">
    <property type="entry name" value="Nematode_rcpt-like_serp_H"/>
</dbReference>
<keyword evidence="3" id="KW-1185">Reference proteome</keyword>
<dbReference type="OrthoDB" id="5874478at2759"/>
<dbReference type="AlphaFoldDB" id="A0A0N4X4B8"/>
<evidence type="ECO:0000313" key="3">
    <source>
        <dbReference type="Proteomes" id="UP000268014"/>
    </source>
</evidence>
<feature type="transmembrane region" description="Helical" evidence="1">
    <location>
        <begin position="167"/>
        <end position="190"/>
    </location>
</feature>
<dbReference type="Proteomes" id="UP000268014">
    <property type="component" value="Unassembled WGS sequence"/>
</dbReference>
<evidence type="ECO:0000256" key="1">
    <source>
        <dbReference type="SAM" id="Phobius"/>
    </source>
</evidence>
<dbReference type="Pfam" id="PF10318">
    <property type="entry name" value="7TM_GPCR_Srh"/>
    <property type="match status" value="2"/>
</dbReference>
<dbReference type="PANTHER" id="PTHR22941">
    <property type="entry name" value="SERPENTINE RECEPTOR"/>
    <property type="match status" value="1"/>
</dbReference>
<dbReference type="OMA" id="FIEIPFH"/>
<reference evidence="4" key="1">
    <citation type="submission" date="2017-02" db="UniProtKB">
        <authorList>
            <consortium name="WormBaseParasite"/>
        </authorList>
    </citation>
    <scope>IDENTIFICATION</scope>
</reference>
<sequence>MIECDDFDLEIGIYLTIMHSFSIMALIMNSFALYCVVRKSTKPMGVYKWYMLAYQMASTAFDFVYTGLTLPVIFFPIPMGYPGAWIAQWLSISTHASIIIAILTGSLLVASILNLFNYRRHLVTPTHHFLRFREDGEYHLCCEYSCAKSAMSVPQLTVFTFTKVKRCVMTIVALVILTFILGATSILLSFYFIQKRGNLSQKTRQMQRRFLIYLCIQVLHLFIQLHLKGVPHQSQEKKLEVKVSLWQGERNKENASQQNEIQRLELDQR</sequence>
<name>A0A0N4X4B8_HAEPC</name>
<evidence type="ECO:0000313" key="4">
    <source>
        <dbReference type="WBParaSite" id="HPLM_0001921001-mRNA-1"/>
    </source>
</evidence>
<feature type="transmembrane region" description="Helical" evidence="1">
    <location>
        <begin position="12"/>
        <end position="37"/>
    </location>
</feature>
<proteinExistence type="predicted"/>
<keyword evidence="1" id="KW-1133">Transmembrane helix</keyword>
<dbReference type="EMBL" id="UZAF01021123">
    <property type="protein sequence ID" value="VDO75709.1"/>
    <property type="molecule type" value="Genomic_DNA"/>
</dbReference>
<reference evidence="2 3" key="2">
    <citation type="submission" date="2018-11" db="EMBL/GenBank/DDBJ databases">
        <authorList>
            <consortium name="Pathogen Informatics"/>
        </authorList>
    </citation>
    <scope>NUCLEOTIDE SEQUENCE [LARGE SCALE GENOMIC DNA]</scope>
    <source>
        <strain evidence="2 3">MHpl1</strain>
    </source>
</reference>
<feature type="transmembrane region" description="Helical" evidence="1">
    <location>
        <begin position="95"/>
        <end position="116"/>
    </location>
</feature>
<keyword evidence="1" id="KW-0812">Transmembrane</keyword>
<dbReference type="InterPro" id="IPR019422">
    <property type="entry name" value="7TM_GPCR_serpentine_rcpt_Srh"/>
</dbReference>
<dbReference type="PANTHER" id="PTHR22941:SF307">
    <property type="entry name" value="SERPENTINE RECEPTOR, CLASS H"/>
    <property type="match status" value="1"/>
</dbReference>
<organism evidence="4">
    <name type="scientific">Haemonchus placei</name>
    <name type="common">Barber's pole worm</name>
    <dbReference type="NCBI Taxonomy" id="6290"/>
    <lineage>
        <taxon>Eukaryota</taxon>
        <taxon>Metazoa</taxon>
        <taxon>Ecdysozoa</taxon>
        <taxon>Nematoda</taxon>
        <taxon>Chromadorea</taxon>
        <taxon>Rhabditida</taxon>
        <taxon>Rhabditina</taxon>
        <taxon>Rhabditomorpha</taxon>
        <taxon>Strongyloidea</taxon>
        <taxon>Trichostrongylidae</taxon>
        <taxon>Haemonchus</taxon>
    </lineage>
</organism>
<keyword evidence="1" id="KW-0472">Membrane</keyword>
<feature type="transmembrane region" description="Helical" evidence="1">
    <location>
        <begin position="49"/>
        <end position="75"/>
    </location>
</feature>
<protein>
    <submittedName>
        <fullName evidence="4">7TM_GPCR_Srx domain-containing protein</fullName>
    </submittedName>
</protein>
<gene>
    <name evidence="2" type="ORF">HPLM_LOCUS19202</name>
</gene>
<accession>A0A0N4X4B8</accession>
<dbReference type="WBParaSite" id="HPLM_0001921001-mRNA-1">
    <property type="protein sequence ID" value="HPLM_0001921001-mRNA-1"/>
    <property type="gene ID" value="HPLM_0001921001"/>
</dbReference>
<evidence type="ECO:0000313" key="2">
    <source>
        <dbReference type="EMBL" id="VDO75709.1"/>
    </source>
</evidence>